<dbReference type="Proteomes" id="UP001218218">
    <property type="component" value="Unassembled WGS sequence"/>
</dbReference>
<protein>
    <submittedName>
        <fullName evidence="2">Uncharacterized protein</fullName>
    </submittedName>
</protein>
<reference evidence="2" key="1">
    <citation type="submission" date="2023-03" db="EMBL/GenBank/DDBJ databases">
        <title>Massive genome expansion in bonnet fungi (Mycena s.s.) driven by repeated elements and novel gene families across ecological guilds.</title>
        <authorList>
            <consortium name="Lawrence Berkeley National Laboratory"/>
            <person name="Harder C.B."/>
            <person name="Miyauchi S."/>
            <person name="Viragh M."/>
            <person name="Kuo A."/>
            <person name="Thoen E."/>
            <person name="Andreopoulos B."/>
            <person name="Lu D."/>
            <person name="Skrede I."/>
            <person name="Drula E."/>
            <person name="Henrissat B."/>
            <person name="Morin E."/>
            <person name="Kohler A."/>
            <person name="Barry K."/>
            <person name="LaButti K."/>
            <person name="Morin E."/>
            <person name="Salamov A."/>
            <person name="Lipzen A."/>
            <person name="Mereny Z."/>
            <person name="Hegedus B."/>
            <person name="Baldrian P."/>
            <person name="Stursova M."/>
            <person name="Weitz H."/>
            <person name="Taylor A."/>
            <person name="Grigoriev I.V."/>
            <person name="Nagy L.G."/>
            <person name="Martin F."/>
            <person name="Kauserud H."/>
        </authorList>
    </citation>
    <scope>NUCLEOTIDE SEQUENCE</scope>
    <source>
        <strain evidence="2">CBHHK002</strain>
    </source>
</reference>
<accession>A0AAD6ZBF7</accession>
<name>A0AAD6ZBF7_9AGAR</name>
<organism evidence="2 3">
    <name type="scientific">Mycena albidolilacea</name>
    <dbReference type="NCBI Taxonomy" id="1033008"/>
    <lineage>
        <taxon>Eukaryota</taxon>
        <taxon>Fungi</taxon>
        <taxon>Dikarya</taxon>
        <taxon>Basidiomycota</taxon>
        <taxon>Agaricomycotina</taxon>
        <taxon>Agaricomycetes</taxon>
        <taxon>Agaricomycetidae</taxon>
        <taxon>Agaricales</taxon>
        <taxon>Marasmiineae</taxon>
        <taxon>Mycenaceae</taxon>
        <taxon>Mycena</taxon>
    </lineage>
</organism>
<gene>
    <name evidence="2" type="ORF">DFH08DRAFT_821099</name>
</gene>
<dbReference type="EMBL" id="JARIHO010000065">
    <property type="protein sequence ID" value="KAJ7314771.1"/>
    <property type="molecule type" value="Genomic_DNA"/>
</dbReference>
<feature type="region of interest" description="Disordered" evidence="1">
    <location>
        <begin position="115"/>
        <end position="135"/>
    </location>
</feature>
<feature type="region of interest" description="Disordered" evidence="1">
    <location>
        <begin position="165"/>
        <end position="184"/>
    </location>
</feature>
<feature type="compositionally biased region" description="Gly residues" evidence="1">
    <location>
        <begin position="173"/>
        <end position="183"/>
    </location>
</feature>
<sequence>MWTCKPNTSPADRLASLFDNLCDSLNSGSINMIAIEPKADLETWDKNTLSRFQTTSVCEYGYRLLFASSRSLALSRSVTPAPGPSRSATPAPQALHCGTVTTPDQFHPVLVPNAESAPRHIDSGGDWSKGGDTTRTDMAHESRAMSPSTDGVVNNYIEYVTGGTGGRGREGHTGGAGGAGSTGAGPTLKGNNFNITHAWGCGSSKIIV</sequence>
<dbReference type="AlphaFoldDB" id="A0AAD6ZBF7"/>
<evidence type="ECO:0000313" key="2">
    <source>
        <dbReference type="EMBL" id="KAJ7314771.1"/>
    </source>
</evidence>
<comment type="caution">
    <text evidence="2">The sequence shown here is derived from an EMBL/GenBank/DDBJ whole genome shotgun (WGS) entry which is preliminary data.</text>
</comment>
<evidence type="ECO:0000256" key="1">
    <source>
        <dbReference type="SAM" id="MobiDB-lite"/>
    </source>
</evidence>
<evidence type="ECO:0000313" key="3">
    <source>
        <dbReference type="Proteomes" id="UP001218218"/>
    </source>
</evidence>
<keyword evidence="3" id="KW-1185">Reference proteome</keyword>
<proteinExistence type="predicted"/>